<reference evidence="3 4" key="1">
    <citation type="journal article" date="2018" name="Evol. Lett.">
        <title>Horizontal gene cluster transfer increased hallucinogenic mushroom diversity.</title>
        <authorList>
            <person name="Reynolds H.T."/>
            <person name="Vijayakumar V."/>
            <person name="Gluck-Thaler E."/>
            <person name="Korotkin H.B."/>
            <person name="Matheny P.B."/>
            <person name="Slot J.C."/>
        </authorList>
    </citation>
    <scope>NUCLEOTIDE SEQUENCE [LARGE SCALE GENOMIC DNA]</scope>
    <source>
        <strain evidence="3 4">2629</strain>
    </source>
</reference>
<dbReference type="OrthoDB" id="3242376at2759"/>
<organism evidence="3 4">
    <name type="scientific">Panaeolus cyanescens</name>
    <dbReference type="NCBI Taxonomy" id="181874"/>
    <lineage>
        <taxon>Eukaryota</taxon>
        <taxon>Fungi</taxon>
        <taxon>Dikarya</taxon>
        <taxon>Basidiomycota</taxon>
        <taxon>Agaricomycotina</taxon>
        <taxon>Agaricomycetes</taxon>
        <taxon>Agaricomycetidae</taxon>
        <taxon>Agaricales</taxon>
        <taxon>Agaricineae</taxon>
        <taxon>Galeropsidaceae</taxon>
        <taxon>Panaeolus</taxon>
    </lineage>
</organism>
<dbReference type="STRING" id="181874.A0A409YEU1"/>
<keyword evidence="1" id="KW-0472">Membrane</keyword>
<comment type="caution">
    <text evidence="3">The sequence shown here is derived from an EMBL/GenBank/DDBJ whole genome shotgun (WGS) entry which is preliminary data.</text>
</comment>
<dbReference type="InParanoid" id="A0A409YEU1"/>
<accession>A0A409YEU1</accession>
<feature type="transmembrane region" description="Helical" evidence="1">
    <location>
        <begin position="164"/>
        <end position="183"/>
    </location>
</feature>
<feature type="transmembrane region" description="Helical" evidence="1">
    <location>
        <begin position="208"/>
        <end position="228"/>
    </location>
</feature>
<dbReference type="InterPro" id="IPR045340">
    <property type="entry name" value="DUF6533"/>
</dbReference>
<feature type="domain" description="DUF6533" evidence="2">
    <location>
        <begin position="21"/>
        <end position="64"/>
    </location>
</feature>
<dbReference type="AlphaFoldDB" id="A0A409YEU1"/>
<keyword evidence="1" id="KW-1133">Transmembrane helix</keyword>
<proteinExistence type="predicted"/>
<feature type="transmembrane region" description="Helical" evidence="1">
    <location>
        <begin position="48"/>
        <end position="72"/>
    </location>
</feature>
<feature type="transmembrane region" description="Helical" evidence="1">
    <location>
        <begin position="15"/>
        <end position="36"/>
    </location>
</feature>
<evidence type="ECO:0000313" key="3">
    <source>
        <dbReference type="EMBL" id="PPR01532.1"/>
    </source>
</evidence>
<evidence type="ECO:0000313" key="4">
    <source>
        <dbReference type="Proteomes" id="UP000284842"/>
    </source>
</evidence>
<evidence type="ECO:0000259" key="2">
    <source>
        <dbReference type="Pfam" id="PF20151"/>
    </source>
</evidence>
<feature type="transmembrane region" description="Helical" evidence="1">
    <location>
        <begin position="117"/>
        <end position="138"/>
    </location>
</feature>
<feature type="transmembrane region" description="Helical" evidence="1">
    <location>
        <begin position="234"/>
        <end position="253"/>
    </location>
</feature>
<gene>
    <name evidence="3" type="ORF">CVT24_001844</name>
</gene>
<sequence>MMTQEQYVRIAGNLMIAKMYSLAACVMLFYDMVITFGEEVEQIWMRKFSLLTVLYFLNRYLSPLGYIVIIVSFHDSTWTKEVCNRYILYPEALKVVTTSVIGAIFILRLFAIYSRSFFIVLVGSALLAAELALKIWAFTDGKSIDLPPGLVGCILVGKRHARFAVTWIAELGFDTAIFLLTLWKTFEHNWRLQGNATSLINLILRDGVMYYAIIFVANLVTVLIFMLAPPDIKAINASFSTLITSLMVSRLILNLRSASTLSGPDTNVLMQGITTTNDDMPSYHFARHTQAHDELQSRFTNASGDK</sequence>
<feature type="transmembrane region" description="Helical" evidence="1">
    <location>
        <begin position="92"/>
        <end position="110"/>
    </location>
</feature>
<keyword evidence="4" id="KW-1185">Reference proteome</keyword>
<keyword evidence="1" id="KW-0812">Transmembrane</keyword>
<dbReference type="EMBL" id="NHTK01001242">
    <property type="protein sequence ID" value="PPR01532.1"/>
    <property type="molecule type" value="Genomic_DNA"/>
</dbReference>
<protein>
    <recommendedName>
        <fullName evidence="2">DUF6533 domain-containing protein</fullName>
    </recommendedName>
</protein>
<dbReference type="Pfam" id="PF20151">
    <property type="entry name" value="DUF6533"/>
    <property type="match status" value="1"/>
</dbReference>
<name>A0A409YEU1_9AGAR</name>
<evidence type="ECO:0000256" key="1">
    <source>
        <dbReference type="SAM" id="Phobius"/>
    </source>
</evidence>
<dbReference type="Proteomes" id="UP000284842">
    <property type="component" value="Unassembled WGS sequence"/>
</dbReference>